<keyword evidence="4" id="KW-1185">Reference proteome</keyword>
<dbReference type="PANTHER" id="PTHR37423:SF2">
    <property type="entry name" value="MEMBRANE-BOUND LYTIC MUREIN TRANSGLYCOSYLASE C"/>
    <property type="match status" value="1"/>
</dbReference>
<dbReference type="EMBL" id="JBHULN010000007">
    <property type="protein sequence ID" value="MFD2571681.1"/>
    <property type="molecule type" value="Genomic_DNA"/>
</dbReference>
<dbReference type="InterPro" id="IPR008258">
    <property type="entry name" value="Transglycosylase_SLT_dom_1"/>
</dbReference>
<evidence type="ECO:0000259" key="2">
    <source>
        <dbReference type="Pfam" id="PF01464"/>
    </source>
</evidence>
<reference evidence="4" key="1">
    <citation type="journal article" date="2019" name="Int. J. Syst. Evol. Microbiol.">
        <title>The Global Catalogue of Microorganisms (GCM) 10K type strain sequencing project: providing services to taxonomists for standard genome sequencing and annotation.</title>
        <authorList>
            <consortium name="The Broad Institute Genomics Platform"/>
            <consortium name="The Broad Institute Genome Sequencing Center for Infectious Disease"/>
            <person name="Wu L."/>
            <person name="Ma J."/>
        </authorList>
    </citation>
    <scope>NUCLEOTIDE SEQUENCE [LARGE SCALE GENOMIC DNA]</scope>
    <source>
        <strain evidence="4">KCTC 42805</strain>
    </source>
</reference>
<proteinExistence type="inferred from homology"/>
<sequence length="420" mass="46136">MTLATRYFVLLTLSLLLVNGLAWAQKKPVSKKLTPTRPAVVQPRVTKGTQRLLPQRLHFCGEVVPTEQGDVSSKLAFALAGSSGYIRHLNGLKARSAPFFAVIEPILRKHTIPNDFKFLPLIESAWQANAVSSAGAVGYWQFMDDTAQDMGLSIAPGNDERTDLRKSTEAACKYLKFLYRKLGSWTLVAAAYNGGVGMVERKITRVGHRDYYAMAMNPETGYYLYRILAMKELFTNPSYGIGSAGALLATVGNPYEQERQQARRMGWLQDDEPEPVGIPIESLPEFAGSKAPDRSEAIVMDSLLSELLKNKPTTTPIFLGDVAAKLVRAGQPKIGQSWAFILTEDVQVDEDALKAGDVLYALVDDIDNRGTIFLRATKVITATTKETIPLTLTAINPATGLAGLPRPKVIKPGWVVQWKL</sequence>
<organism evidence="3 4">
    <name type="scientific">Spirosoma soli</name>
    <dbReference type="NCBI Taxonomy" id="1770529"/>
    <lineage>
        <taxon>Bacteria</taxon>
        <taxon>Pseudomonadati</taxon>
        <taxon>Bacteroidota</taxon>
        <taxon>Cytophagia</taxon>
        <taxon>Cytophagales</taxon>
        <taxon>Cytophagaceae</taxon>
        <taxon>Spirosoma</taxon>
    </lineage>
</organism>
<comment type="similarity">
    <text evidence="1">Belongs to the transglycosylase Slt family.</text>
</comment>
<feature type="domain" description="Transglycosylase SLT" evidence="2">
    <location>
        <begin position="106"/>
        <end position="212"/>
    </location>
</feature>
<name>A0ABW5M594_9BACT</name>
<evidence type="ECO:0000256" key="1">
    <source>
        <dbReference type="ARBA" id="ARBA00007734"/>
    </source>
</evidence>
<dbReference type="PANTHER" id="PTHR37423">
    <property type="entry name" value="SOLUBLE LYTIC MUREIN TRANSGLYCOSYLASE-RELATED"/>
    <property type="match status" value="1"/>
</dbReference>
<dbReference type="Proteomes" id="UP001597469">
    <property type="component" value="Unassembled WGS sequence"/>
</dbReference>
<evidence type="ECO:0000313" key="4">
    <source>
        <dbReference type="Proteomes" id="UP001597469"/>
    </source>
</evidence>
<dbReference type="CDD" id="cd16894">
    <property type="entry name" value="MltD-like"/>
    <property type="match status" value="1"/>
</dbReference>
<dbReference type="Pfam" id="PF01464">
    <property type="entry name" value="SLT"/>
    <property type="match status" value="1"/>
</dbReference>
<dbReference type="InterPro" id="IPR023346">
    <property type="entry name" value="Lysozyme-like_dom_sf"/>
</dbReference>
<dbReference type="SUPFAM" id="SSF53955">
    <property type="entry name" value="Lysozyme-like"/>
    <property type="match status" value="1"/>
</dbReference>
<dbReference type="Gene3D" id="1.10.530.10">
    <property type="match status" value="1"/>
</dbReference>
<accession>A0ABW5M594</accession>
<gene>
    <name evidence="3" type="ORF">ACFSUS_13635</name>
</gene>
<dbReference type="RefSeq" id="WP_381523432.1">
    <property type="nucleotide sequence ID" value="NZ_JBHULN010000007.1"/>
</dbReference>
<evidence type="ECO:0000313" key="3">
    <source>
        <dbReference type="EMBL" id="MFD2571681.1"/>
    </source>
</evidence>
<comment type="caution">
    <text evidence="3">The sequence shown here is derived from an EMBL/GenBank/DDBJ whole genome shotgun (WGS) entry which is preliminary data.</text>
</comment>
<protein>
    <submittedName>
        <fullName evidence="3">Lytic transglycosylase domain-containing protein</fullName>
    </submittedName>
</protein>